<dbReference type="InterPro" id="IPR039367">
    <property type="entry name" value="Och1-like"/>
</dbReference>
<organism evidence="1 2">
    <name type="scientific">Pedobacter alpinus</name>
    <dbReference type="NCBI Taxonomy" id="1590643"/>
    <lineage>
        <taxon>Bacteria</taxon>
        <taxon>Pseudomonadati</taxon>
        <taxon>Bacteroidota</taxon>
        <taxon>Sphingobacteriia</taxon>
        <taxon>Sphingobacteriales</taxon>
        <taxon>Sphingobacteriaceae</taxon>
        <taxon>Pedobacter</taxon>
    </lineage>
</organism>
<dbReference type="Proteomes" id="UP001597546">
    <property type="component" value="Unassembled WGS sequence"/>
</dbReference>
<sequence>MAIPKVIYQTFKTKKLPLITKWHIWRFKKMNPEYKYEFYDDERIDYFFKTEFDTETYLDYKRLNIGAAKADFFRYSILYKYGGVYLDIDSGMNKPLRDLIKPDDVAIITKEKNHPELFAQWALIYSKGHPFLKATIEEIRNNIALNKYPHDVHKMTGPFIYTTAINKCLTHNKNIPHRLFGLDYDKFLKVKYKLGKLSLYGNRSEHWKKQQLVKPVLKNINS</sequence>
<dbReference type="RefSeq" id="WP_379042585.1">
    <property type="nucleotide sequence ID" value="NZ_JBHSKW010000025.1"/>
</dbReference>
<dbReference type="Gene3D" id="3.90.550.20">
    <property type="match status" value="1"/>
</dbReference>
<dbReference type="InterPro" id="IPR007577">
    <property type="entry name" value="GlycoTrfase_DXD_sugar-bd_CS"/>
</dbReference>
<protein>
    <submittedName>
        <fullName evidence="1">Glycosyltransferase family 32 protein</fullName>
    </submittedName>
</protein>
<dbReference type="EMBL" id="JBHULV010000058">
    <property type="protein sequence ID" value="MFD2733588.1"/>
    <property type="molecule type" value="Genomic_DNA"/>
</dbReference>
<name>A0ABW5TWQ5_9SPHI</name>
<evidence type="ECO:0000313" key="1">
    <source>
        <dbReference type="EMBL" id="MFD2733588.1"/>
    </source>
</evidence>
<dbReference type="PANTHER" id="PTHR31834:SF1">
    <property type="entry name" value="INITIATION-SPECIFIC ALPHA-1,6-MANNOSYLTRANSFERASE"/>
    <property type="match status" value="1"/>
</dbReference>
<gene>
    <name evidence="1" type="ORF">ACFSSE_17905</name>
</gene>
<dbReference type="PANTHER" id="PTHR31834">
    <property type="entry name" value="INITIATION-SPECIFIC ALPHA-1,6-MANNOSYLTRANSFERASE"/>
    <property type="match status" value="1"/>
</dbReference>
<evidence type="ECO:0000313" key="2">
    <source>
        <dbReference type="Proteomes" id="UP001597546"/>
    </source>
</evidence>
<dbReference type="SUPFAM" id="SSF53448">
    <property type="entry name" value="Nucleotide-diphospho-sugar transferases"/>
    <property type="match status" value="1"/>
</dbReference>
<keyword evidence="2" id="KW-1185">Reference proteome</keyword>
<dbReference type="InterPro" id="IPR029044">
    <property type="entry name" value="Nucleotide-diphossugar_trans"/>
</dbReference>
<reference evidence="2" key="1">
    <citation type="journal article" date="2019" name="Int. J. Syst. Evol. Microbiol.">
        <title>The Global Catalogue of Microorganisms (GCM) 10K type strain sequencing project: providing services to taxonomists for standard genome sequencing and annotation.</title>
        <authorList>
            <consortium name="The Broad Institute Genomics Platform"/>
            <consortium name="The Broad Institute Genome Sequencing Center for Infectious Disease"/>
            <person name="Wu L."/>
            <person name="Ma J."/>
        </authorList>
    </citation>
    <scope>NUCLEOTIDE SEQUENCE [LARGE SCALE GENOMIC DNA]</scope>
    <source>
        <strain evidence="2">KCTC 42456</strain>
    </source>
</reference>
<dbReference type="Pfam" id="PF04488">
    <property type="entry name" value="Gly_transf_sug"/>
    <property type="match status" value="1"/>
</dbReference>
<proteinExistence type="predicted"/>
<accession>A0ABW5TWQ5</accession>
<comment type="caution">
    <text evidence="1">The sequence shown here is derived from an EMBL/GenBank/DDBJ whole genome shotgun (WGS) entry which is preliminary data.</text>
</comment>